<proteinExistence type="predicted"/>
<dbReference type="EMBL" id="DSVL01000260">
    <property type="protein sequence ID" value="HFH29518.1"/>
    <property type="molecule type" value="Genomic_DNA"/>
</dbReference>
<dbReference type="InterPro" id="IPR000572">
    <property type="entry name" value="OxRdtase_Mopterin-bd_dom"/>
</dbReference>
<name>A0A7C3I492_9SPIR</name>
<dbReference type="SUPFAM" id="SSF56524">
    <property type="entry name" value="Oxidoreductase molybdopterin-binding domain"/>
    <property type="match status" value="1"/>
</dbReference>
<dbReference type="InterPro" id="IPR036374">
    <property type="entry name" value="OxRdtase_Mopterin-bd_sf"/>
</dbReference>
<dbReference type="Gene3D" id="3.90.420.10">
    <property type="entry name" value="Oxidoreductase, molybdopterin-binding domain"/>
    <property type="match status" value="1"/>
</dbReference>
<comment type="caution">
    <text evidence="2">The sequence shown here is derived from an EMBL/GenBank/DDBJ whole genome shotgun (WGS) entry which is preliminary data.</text>
</comment>
<evidence type="ECO:0000313" key="2">
    <source>
        <dbReference type="EMBL" id="HFH29518.1"/>
    </source>
</evidence>
<reference evidence="2" key="1">
    <citation type="journal article" date="2020" name="mSystems">
        <title>Genome- and Community-Level Interaction Insights into Carbon Utilization and Element Cycling Functions of Hydrothermarchaeota in Hydrothermal Sediment.</title>
        <authorList>
            <person name="Zhou Z."/>
            <person name="Liu Y."/>
            <person name="Xu W."/>
            <person name="Pan J."/>
            <person name="Luo Z.H."/>
            <person name="Li M."/>
        </authorList>
    </citation>
    <scope>NUCLEOTIDE SEQUENCE [LARGE SCALE GENOMIC DNA]</scope>
    <source>
        <strain evidence="2">SpSt-503</strain>
    </source>
</reference>
<dbReference type="Pfam" id="PF00174">
    <property type="entry name" value="Oxidored_molyb"/>
    <property type="match status" value="1"/>
</dbReference>
<feature type="domain" description="Oxidoreductase molybdopterin-binding" evidence="1">
    <location>
        <begin position="22"/>
        <end position="136"/>
    </location>
</feature>
<organism evidence="2">
    <name type="scientific">Gracilinema caldarium</name>
    <dbReference type="NCBI Taxonomy" id="215591"/>
    <lineage>
        <taxon>Bacteria</taxon>
        <taxon>Pseudomonadati</taxon>
        <taxon>Spirochaetota</taxon>
        <taxon>Spirochaetia</taxon>
        <taxon>Spirochaetales</taxon>
        <taxon>Breznakiellaceae</taxon>
        <taxon>Gracilinema</taxon>
    </lineage>
</organism>
<sequence length="164" mass="18506">MINMPPGVRQKFYGPEYVSTAVQIVGYVDNPCTFTAEALRQRPQVVIKDVDILCGSGKLKEEGLTYTGVLLRDLIEEAQMRLEEHEVPNRTYIVATGTDGYKALYSWHEIFNSSQGDGLIVVLTKNGQVLGEKEGELCLVSTRDERPGPRRIRYLSRIEVCRLE</sequence>
<dbReference type="AlphaFoldDB" id="A0A7C3I492"/>
<evidence type="ECO:0000259" key="1">
    <source>
        <dbReference type="Pfam" id="PF00174"/>
    </source>
</evidence>
<gene>
    <name evidence="2" type="ORF">ENS59_08405</name>
</gene>
<accession>A0A7C3I492</accession>
<protein>
    <recommendedName>
        <fullName evidence="1">Oxidoreductase molybdopterin-binding domain-containing protein</fullName>
    </recommendedName>
</protein>